<feature type="compositionally biased region" description="Basic and acidic residues" evidence="3">
    <location>
        <begin position="1"/>
        <end position="15"/>
    </location>
</feature>
<accession>A0ABP0G8M1</accession>
<evidence type="ECO:0000256" key="4">
    <source>
        <dbReference type="SAM" id="Phobius"/>
    </source>
</evidence>
<dbReference type="Gene3D" id="3.80.10.10">
    <property type="entry name" value="Ribonuclease Inhibitor"/>
    <property type="match status" value="1"/>
</dbReference>
<feature type="region of interest" description="Disordered" evidence="3">
    <location>
        <begin position="805"/>
        <end position="831"/>
    </location>
</feature>
<dbReference type="Gene3D" id="3.40.50.10140">
    <property type="entry name" value="Toll/interleukin-1 receptor homology (TIR) domain"/>
    <property type="match status" value="1"/>
</dbReference>
<dbReference type="Proteomes" id="UP001642483">
    <property type="component" value="Unassembled WGS sequence"/>
</dbReference>
<sequence length="1157" mass="132720">MSNPEEQKLTEDKPRLVQPDNNEESSSGESDEQPGTSRAVAMQAGMPHESESADAGNQVLQTMENAEASQSALSRIDPGLIEFASRVTESGVDENLNIYRKSGPVMINYVPKIYHHDERRYQQHDQRQYQDNREYKQVDVSDLKNVNSTQVKEKQINSLEPNNPQATNSPCGPGTKQHQDDNKGNQHIMISYNWNDSKNLAHKISDELSAAGYKVWIDKNEMRGDIYDKMYEAVDNAYLVLMFLSENYKISENCKREGKLAADKRKRIIPIITHDNYKMEGWTALLVSGKLYYDFRKESFEDNFDKLIQEIDHPNEQQQLTKCLEANKADHRKLGKREEAIGKVLQEQNKRRENDIRLQAGINVSVADIPVVHPKYTKVSYFQGRAVPEHETYAPSTGEPDTFKRDENIKFEDLLKSNERFTAFIGYPGSGKTTLSKRLAKTEEYKCLYYKFMEMPVGETVSFRKLIMDNIYPDLDETTREDAWEWIKENQKSCLLLFDGLDQAEWSLKDKVPKVDYDTPQSVPDLIANLCNKHFLPDIKLIFTSRPHSIITLPAPLRPDSTILLGDLPLDCMKELFYFYAGASADKLWNDLSRNAKIVFALCFNPLLLQLVIAAGLAPTTKFGKIITTTRVFATVLENLRCSEHAKYEDITLLVKQLSEVAYKATMRSSVVITRDDLTAVGLEPGQIQDIVVGIYAHFAAVSRVFDGHVKYYFAHQLYQEFFTAKFIVNELPMDTFKQLVSNELFSDEKWSVIRRFVCGLLIDMMKDFSISKIATSGHDQRERSRLLSRCFYCLNRQDEQVEEQISLTQKPAEEKISSPEHQSSALLSHRSTEQQEYMKASSSSDIAEKRRIWIEALKSQLVRFETLTSWSDVDARRYVSLLCELNESSDLELFNMVSLHFPNKLYLSGLKLSSSEAAIFCDVLRKQQKHLNKLYLINCFSPGDVERLISAISEMPGKVKVLVITGNIIKDIPGPEFFTKIEEYLWMTDCFEGGRFANSSEKQKIQLALDQLHGSTVMTTRHQHRFLILPGLEKRQSCQRAECRCRISIASTQRIHTDKKLFNDDVKDFLFLDENFKDFHRGTERSTKASTFEVVTEMPLVLRRQFRAISALVMALLTAACDGILTPVFCMSSFLFVWRRSSRSPESHSKMQLDMN</sequence>
<dbReference type="PANTHER" id="PTHR46270">
    <property type="entry name" value="ARMADILLO-TYPE FOLD-RELATED"/>
    <property type="match status" value="1"/>
</dbReference>
<dbReference type="Pfam" id="PF13676">
    <property type="entry name" value="TIR_2"/>
    <property type="match status" value="1"/>
</dbReference>
<keyword evidence="2" id="KW-0067">ATP-binding</keyword>
<dbReference type="InterPro" id="IPR032675">
    <property type="entry name" value="LRR_dom_sf"/>
</dbReference>
<dbReference type="Gene3D" id="3.40.50.300">
    <property type="entry name" value="P-loop containing nucleotide triphosphate hydrolases"/>
    <property type="match status" value="1"/>
</dbReference>
<evidence type="ECO:0000256" key="2">
    <source>
        <dbReference type="ARBA" id="ARBA00022840"/>
    </source>
</evidence>
<protein>
    <recommendedName>
        <fullName evidence="9">TIR domain-containing protein</fullName>
    </recommendedName>
</protein>
<feature type="compositionally biased region" description="Polar residues" evidence="3">
    <location>
        <begin position="144"/>
        <end position="170"/>
    </location>
</feature>
<evidence type="ECO:0008006" key="9">
    <source>
        <dbReference type="Google" id="ProtNLM"/>
    </source>
</evidence>
<name>A0ABP0G8M1_CLALP</name>
<dbReference type="Pfam" id="PF05729">
    <property type="entry name" value="NACHT"/>
    <property type="match status" value="1"/>
</dbReference>
<gene>
    <name evidence="7" type="ORF">CVLEPA_LOCUS19320</name>
</gene>
<evidence type="ECO:0000256" key="1">
    <source>
        <dbReference type="ARBA" id="ARBA00022741"/>
    </source>
</evidence>
<dbReference type="InterPro" id="IPR027417">
    <property type="entry name" value="P-loop_NTPase"/>
</dbReference>
<evidence type="ECO:0000259" key="6">
    <source>
        <dbReference type="Pfam" id="PF13676"/>
    </source>
</evidence>
<evidence type="ECO:0000256" key="3">
    <source>
        <dbReference type="SAM" id="MobiDB-lite"/>
    </source>
</evidence>
<dbReference type="InterPro" id="IPR035897">
    <property type="entry name" value="Toll_tir_struct_dom_sf"/>
</dbReference>
<evidence type="ECO:0000313" key="7">
    <source>
        <dbReference type="EMBL" id="CAK8687243.1"/>
    </source>
</evidence>
<feature type="domain" description="NACHT" evidence="5">
    <location>
        <begin position="422"/>
        <end position="577"/>
    </location>
</feature>
<dbReference type="EMBL" id="CAWYQH010000104">
    <property type="protein sequence ID" value="CAK8687243.1"/>
    <property type="molecule type" value="Genomic_DNA"/>
</dbReference>
<evidence type="ECO:0000313" key="8">
    <source>
        <dbReference type="Proteomes" id="UP001642483"/>
    </source>
</evidence>
<feature type="region of interest" description="Disordered" evidence="3">
    <location>
        <begin position="1"/>
        <end position="55"/>
    </location>
</feature>
<feature type="transmembrane region" description="Helical" evidence="4">
    <location>
        <begin position="1109"/>
        <end position="1139"/>
    </location>
</feature>
<keyword evidence="4" id="KW-0472">Membrane</keyword>
<keyword evidence="4" id="KW-1133">Transmembrane helix</keyword>
<feature type="domain" description="TIR" evidence="6">
    <location>
        <begin position="188"/>
        <end position="308"/>
    </location>
</feature>
<organism evidence="7 8">
    <name type="scientific">Clavelina lepadiformis</name>
    <name type="common">Light-bulb sea squirt</name>
    <name type="synonym">Ascidia lepadiformis</name>
    <dbReference type="NCBI Taxonomy" id="159417"/>
    <lineage>
        <taxon>Eukaryota</taxon>
        <taxon>Metazoa</taxon>
        <taxon>Chordata</taxon>
        <taxon>Tunicata</taxon>
        <taxon>Ascidiacea</taxon>
        <taxon>Aplousobranchia</taxon>
        <taxon>Clavelinidae</taxon>
        <taxon>Clavelina</taxon>
    </lineage>
</organism>
<dbReference type="InterPro" id="IPR007111">
    <property type="entry name" value="NACHT_NTPase"/>
</dbReference>
<feature type="region of interest" description="Disordered" evidence="3">
    <location>
        <begin position="141"/>
        <end position="183"/>
    </location>
</feature>
<keyword evidence="8" id="KW-1185">Reference proteome</keyword>
<comment type="caution">
    <text evidence="7">The sequence shown here is derived from an EMBL/GenBank/DDBJ whole genome shotgun (WGS) entry which is preliminary data.</text>
</comment>
<proteinExistence type="predicted"/>
<keyword evidence="4" id="KW-0812">Transmembrane</keyword>
<reference evidence="7 8" key="1">
    <citation type="submission" date="2024-02" db="EMBL/GenBank/DDBJ databases">
        <authorList>
            <person name="Daric V."/>
            <person name="Darras S."/>
        </authorList>
    </citation>
    <scope>NUCLEOTIDE SEQUENCE [LARGE SCALE GENOMIC DNA]</scope>
</reference>
<dbReference type="SUPFAM" id="SSF52540">
    <property type="entry name" value="P-loop containing nucleoside triphosphate hydrolases"/>
    <property type="match status" value="1"/>
</dbReference>
<dbReference type="InterPro" id="IPR000157">
    <property type="entry name" value="TIR_dom"/>
</dbReference>
<evidence type="ECO:0000259" key="5">
    <source>
        <dbReference type="Pfam" id="PF05729"/>
    </source>
</evidence>
<keyword evidence="1" id="KW-0547">Nucleotide-binding</keyword>
<dbReference type="SUPFAM" id="SSF52047">
    <property type="entry name" value="RNI-like"/>
    <property type="match status" value="1"/>
</dbReference>
<dbReference type="SUPFAM" id="SSF52200">
    <property type="entry name" value="Toll/Interleukin receptor TIR domain"/>
    <property type="match status" value="1"/>
</dbReference>
<dbReference type="PANTHER" id="PTHR46270:SF2">
    <property type="entry name" value="TIR DOMAIN-CONTAINING PROTEIN"/>
    <property type="match status" value="1"/>
</dbReference>